<dbReference type="EMBL" id="JAENGY010000297">
    <property type="protein sequence ID" value="KAG6966671.1"/>
    <property type="molecule type" value="Genomic_DNA"/>
</dbReference>
<evidence type="ECO:0000313" key="2">
    <source>
        <dbReference type="Proteomes" id="UP000709295"/>
    </source>
</evidence>
<name>A0A8J5IKY2_9STRA</name>
<dbReference type="Proteomes" id="UP000709295">
    <property type="component" value="Unassembled WGS sequence"/>
</dbReference>
<proteinExistence type="predicted"/>
<sequence>MSLFIGRLGSRGLTIMHSRPQSELEHLRRGSTNANFSSDFGAGAVLPVTEARCSTYEDLLAAIGGLILFGEALWYDHARRLLSRLKRFVLANMERDSNTPERVLLTLLHVN</sequence>
<reference evidence="1" key="1">
    <citation type="submission" date="2021-01" db="EMBL/GenBank/DDBJ databases">
        <title>Phytophthora aleatoria, a newly-described species from Pinus radiata is distinct from Phytophthora cactorum isolates based on comparative genomics.</title>
        <authorList>
            <person name="Mcdougal R."/>
            <person name="Panda P."/>
            <person name="Williams N."/>
            <person name="Studholme D.J."/>
        </authorList>
    </citation>
    <scope>NUCLEOTIDE SEQUENCE</scope>
    <source>
        <strain evidence="1">NZFS 4037</strain>
    </source>
</reference>
<dbReference type="AlphaFoldDB" id="A0A8J5IKY2"/>
<organism evidence="1 2">
    <name type="scientific">Phytophthora aleatoria</name>
    <dbReference type="NCBI Taxonomy" id="2496075"/>
    <lineage>
        <taxon>Eukaryota</taxon>
        <taxon>Sar</taxon>
        <taxon>Stramenopiles</taxon>
        <taxon>Oomycota</taxon>
        <taxon>Peronosporomycetes</taxon>
        <taxon>Peronosporales</taxon>
        <taxon>Peronosporaceae</taxon>
        <taxon>Phytophthora</taxon>
    </lineage>
</organism>
<comment type="caution">
    <text evidence="1">The sequence shown here is derived from an EMBL/GenBank/DDBJ whole genome shotgun (WGS) entry which is preliminary data.</text>
</comment>
<accession>A0A8J5IKY2</accession>
<keyword evidence="2" id="KW-1185">Reference proteome</keyword>
<evidence type="ECO:0000313" key="1">
    <source>
        <dbReference type="EMBL" id="KAG6966671.1"/>
    </source>
</evidence>
<gene>
    <name evidence="1" type="ORF">JG688_00006660</name>
</gene>
<protein>
    <submittedName>
        <fullName evidence="1">Uncharacterized protein</fullName>
    </submittedName>
</protein>